<evidence type="ECO:0000313" key="3">
    <source>
        <dbReference type="EMBL" id="SEC34377.1"/>
    </source>
</evidence>
<dbReference type="STRING" id="156980.SAMN04489745_2629"/>
<dbReference type="RefSeq" id="WP_066215287.1">
    <property type="nucleotide sequence ID" value="NZ_FNSN01000003.1"/>
</dbReference>
<organism evidence="3 4">
    <name type="scientific">Arthrobacter woluwensis</name>
    <dbReference type="NCBI Taxonomy" id="156980"/>
    <lineage>
        <taxon>Bacteria</taxon>
        <taxon>Bacillati</taxon>
        <taxon>Actinomycetota</taxon>
        <taxon>Actinomycetes</taxon>
        <taxon>Micrococcales</taxon>
        <taxon>Micrococcaceae</taxon>
        <taxon>Arthrobacter</taxon>
    </lineage>
</organism>
<keyword evidence="2" id="KW-0732">Signal</keyword>
<gene>
    <name evidence="3" type="ORF">SAMN04489745_2629</name>
</gene>
<reference evidence="3 4" key="1">
    <citation type="submission" date="2016-10" db="EMBL/GenBank/DDBJ databases">
        <authorList>
            <person name="de Groot N.N."/>
        </authorList>
    </citation>
    <scope>NUCLEOTIDE SEQUENCE [LARGE SCALE GENOMIC DNA]</scope>
    <source>
        <strain evidence="3 4">DSM 10495</strain>
    </source>
</reference>
<dbReference type="EMBL" id="FNSN01000003">
    <property type="protein sequence ID" value="SEC34377.1"/>
    <property type="molecule type" value="Genomic_DNA"/>
</dbReference>
<accession>A0A1H4RRD3</accession>
<dbReference type="PROSITE" id="PS51257">
    <property type="entry name" value="PROKAR_LIPOPROTEIN"/>
    <property type="match status" value="1"/>
</dbReference>
<feature type="chain" id="PRO_5039076746" description="Lipoprotein" evidence="2">
    <location>
        <begin position="27"/>
        <end position="255"/>
    </location>
</feature>
<keyword evidence="4" id="KW-1185">Reference proteome</keyword>
<evidence type="ECO:0000256" key="1">
    <source>
        <dbReference type="SAM" id="MobiDB-lite"/>
    </source>
</evidence>
<evidence type="ECO:0008006" key="5">
    <source>
        <dbReference type="Google" id="ProtNLM"/>
    </source>
</evidence>
<dbReference type="AlphaFoldDB" id="A0A1H4RRD3"/>
<sequence length="255" mass="26834">MSLFTTRTRSAGAVAALAALALGLSACTITVDTKKDPAPVESSSSTPSQTPEETPSTESSPSDTPSETPSETSAAPATDPKGGPSVEQMTPAGTTLKIGQTGKIFVQTGKPGKDYYDKQLFDVKVTSIEKGSFADLAGLKNSDKYKGYVPYYIHSEVTLKQTLNPIKTSVSWTHTSFKGTLAGGSPAGSLIIFGGFDKCPYSKSFRAIGDTQVDCQIALAPTGTAVTGVSYTGNSSNYLSYDLNPYRDKPLVWTK</sequence>
<proteinExistence type="predicted"/>
<protein>
    <recommendedName>
        <fullName evidence="5">Lipoprotein</fullName>
    </recommendedName>
</protein>
<dbReference type="Proteomes" id="UP000182652">
    <property type="component" value="Unassembled WGS sequence"/>
</dbReference>
<feature type="region of interest" description="Disordered" evidence="1">
    <location>
        <begin position="34"/>
        <end position="94"/>
    </location>
</feature>
<name>A0A1H4RRD3_9MICC</name>
<evidence type="ECO:0000313" key="4">
    <source>
        <dbReference type="Proteomes" id="UP000182652"/>
    </source>
</evidence>
<feature type="compositionally biased region" description="Low complexity" evidence="1">
    <location>
        <begin position="39"/>
        <end position="80"/>
    </location>
</feature>
<evidence type="ECO:0000256" key="2">
    <source>
        <dbReference type="SAM" id="SignalP"/>
    </source>
</evidence>
<feature type="signal peptide" evidence="2">
    <location>
        <begin position="1"/>
        <end position="26"/>
    </location>
</feature>